<proteinExistence type="predicted"/>
<gene>
    <name evidence="1" type="ORF">ACFFVB_15690</name>
</gene>
<protein>
    <recommendedName>
        <fullName evidence="3">SGNH/GDSL hydrolase family protein</fullName>
    </recommendedName>
</protein>
<accession>A0ABV5F516</accession>
<dbReference type="EMBL" id="JBHMEZ010000013">
    <property type="protein sequence ID" value="MFB9054532.1"/>
    <property type="molecule type" value="Genomic_DNA"/>
</dbReference>
<dbReference type="SUPFAM" id="SSF52266">
    <property type="entry name" value="SGNH hydrolase"/>
    <property type="match status" value="1"/>
</dbReference>
<keyword evidence="2" id="KW-1185">Reference proteome</keyword>
<evidence type="ECO:0008006" key="3">
    <source>
        <dbReference type="Google" id="ProtNLM"/>
    </source>
</evidence>
<organism evidence="1 2">
    <name type="scientific">Formosa undariae</name>
    <dbReference type="NCBI Taxonomy" id="1325436"/>
    <lineage>
        <taxon>Bacteria</taxon>
        <taxon>Pseudomonadati</taxon>
        <taxon>Bacteroidota</taxon>
        <taxon>Flavobacteriia</taxon>
        <taxon>Flavobacteriales</taxon>
        <taxon>Flavobacteriaceae</taxon>
        <taxon>Formosa</taxon>
    </lineage>
</organism>
<evidence type="ECO:0000313" key="2">
    <source>
        <dbReference type="Proteomes" id="UP001589605"/>
    </source>
</evidence>
<reference evidence="1 2" key="1">
    <citation type="submission" date="2024-09" db="EMBL/GenBank/DDBJ databases">
        <authorList>
            <person name="Sun Q."/>
            <person name="Mori K."/>
        </authorList>
    </citation>
    <scope>NUCLEOTIDE SEQUENCE [LARGE SCALE GENOMIC DNA]</scope>
    <source>
        <strain evidence="1 2">CECT 8286</strain>
    </source>
</reference>
<sequence length="254" mass="29458">MKTVNNVDILFLGSSHTYRGFDPRIFKEYGYSTFNLGSSSQTPIETNVLLDRYLDKLNPEMVIYEVYPETFSIDGVESGLDLISNDNNDLSSLLMAFKLKNISVYNTLVFASYRQIFNLDKDFNEKTNIGSDTYIKGGYVEHKNAYYKEESLSLLTSYPKKIQIKNFENILKTLKNKGIKVILVQSPVTKVYYDSYSNKDAFDSLMQKHGEYYNFNELISSNDSLHFYDKDHLNQNGVEIFNRKVLDLILNKEY</sequence>
<evidence type="ECO:0000313" key="1">
    <source>
        <dbReference type="EMBL" id="MFB9054532.1"/>
    </source>
</evidence>
<dbReference type="Proteomes" id="UP001589605">
    <property type="component" value="Unassembled WGS sequence"/>
</dbReference>
<dbReference type="InterPro" id="IPR036514">
    <property type="entry name" value="SGNH_hydro_sf"/>
</dbReference>
<comment type="caution">
    <text evidence="1">The sequence shown here is derived from an EMBL/GenBank/DDBJ whole genome shotgun (WGS) entry which is preliminary data.</text>
</comment>
<dbReference type="Gene3D" id="3.40.50.1110">
    <property type="entry name" value="SGNH hydrolase"/>
    <property type="match status" value="1"/>
</dbReference>
<name>A0ABV5F516_9FLAO</name>